<evidence type="ECO:0000313" key="2">
    <source>
        <dbReference type="EMBL" id="KAF4647197.1"/>
    </source>
</evidence>
<name>A0A7J6KJG0_PERCH</name>
<feature type="non-terminal residue" evidence="2">
    <location>
        <position position="207"/>
    </location>
</feature>
<accession>A0A7J6KJG0</accession>
<dbReference type="OrthoDB" id="2747330at2759"/>
<dbReference type="Proteomes" id="UP000591131">
    <property type="component" value="Unassembled WGS sequence"/>
</dbReference>
<dbReference type="SUPFAM" id="SSF50630">
    <property type="entry name" value="Acid proteases"/>
    <property type="match status" value="1"/>
</dbReference>
<feature type="domain" description="Peptidase A1" evidence="1">
    <location>
        <begin position="22"/>
        <end position="207"/>
    </location>
</feature>
<sequence>SAFRLLPTIMGQVLDLDIRYGSLGGHGIGVFCIFDFPGYKVSALVDTGSTNFYFVWKEWYEHEVGVGACDDLAAGCYSCPGICAPDDPYITCFNDELIVELFKHEDSIKLGSVQIPKLSFGLICKQDPSPSDEEPISILGLAPFIDDDFNSLLHQLANARPKHISSMTFAIYLRNDYFGKLLLGGGDPNVYKQPLRYVSFTSQEEYT</sequence>
<dbReference type="InterPro" id="IPR021109">
    <property type="entry name" value="Peptidase_aspartic_dom_sf"/>
</dbReference>
<dbReference type="Gene3D" id="2.40.70.10">
    <property type="entry name" value="Acid Proteases"/>
    <property type="match status" value="1"/>
</dbReference>
<feature type="non-terminal residue" evidence="2">
    <location>
        <position position="1"/>
    </location>
</feature>
<proteinExistence type="predicted"/>
<evidence type="ECO:0000259" key="1">
    <source>
        <dbReference type="PROSITE" id="PS51767"/>
    </source>
</evidence>
<keyword evidence="3" id="KW-1185">Reference proteome</keyword>
<organism evidence="2 3">
    <name type="scientific">Perkinsus chesapeaki</name>
    <name type="common">Clam parasite</name>
    <name type="synonym">Perkinsus andrewsi</name>
    <dbReference type="NCBI Taxonomy" id="330153"/>
    <lineage>
        <taxon>Eukaryota</taxon>
        <taxon>Sar</taxon>
        <taxon>Alveolata</taxon>
        <taxon>Perkinsozoa</taxon>
        <taxon>Perkinsea</taxon>
        <taxon>Perkinsida</taxon>
        <taxon>Perkinsidae</taxon>
        <taxon>Perkinsus</taxon>
    </lineage>
</organism>
<gene>
    <name evidence="2" type="ORF">FOL47_004928</name>
</gene>
<dbReference type="Pfam" id="PF00026">
    <property type="entry name" value="Asp"/>
    <property type="match status" value="1"/>
</dbReference>
<dbReference type="EMBL" id="JAAPAO010002788">
    <property type="protein sequence ID" value="KAF4647197.1"/>
    <property type="molecule type" value="Genomic_DNA"/>
</dbReference>
<reference evidence="2 3" key="1">
    <citation type="submission" date="2020-04" db="EMBL/GenBank/DDBJ databases">
        <title>Perkinsus chesapeaki whole genome sequence.</title>
        <authorList>
            <person name="Bogema D.R."/>
        </authorList>
    </citation>
    <scope>NUCLEOTIDE SEQUENCE [LARGE SCALE GENOMIC DNA]</scope>
    <source>
        <strain evidence="2">ATCC PRA-425</strain>
    </source>
</reference>
<dbReference type="PROSITE" id="PS51767">
    <property type="entry name" value="PEPTIDASE_A1"/>
    <property type="match status" value="1"/>
</dbReference>
<comment type="caution">
    <text evidence="2">The sequence shown here is derived from an EMBL/GenBank/DDBJ whole genome shotgun (WGS) entry which is preliminary data.</text>
</comment>
<dbReference type="InterPro" id="IPR033121">
    <property type="entry name" value="PEPTIDASE_A1"/>
</dbReference>
<protein>
    <recommendedName>
        <fullName evidence="1">Peptidase A1 domain-containing protein</fullName>
    </recommendedName>
</protein>
<dbReference type="AlphaFoldDB" id="A0A7J6KJG0"/>
<evidence type="ECO:0000313" key="3">
    <source>
        <dbReference type="Proteomes" id="UP000591131"/>
    </source>
</evidence>